<protein>
    <recommendedName>
        <fullName evidence="9">Cellulose synthase</fullName>
    </recommendedName>
</protein>
<gene>
    <name evidence="7" type="ORF">C1I91_03920</name>
</gene>
<name>A0A3R5QRQ7_9CLOT</name>
<keyword evidence="3 6" id="KW-0812">Transmembrane</keyword>
<sequence>MNQGCFQKKINLFVQYVLVLFMLLSLPIRSVKVNATENKIKDYSKINLEPWANNLKRFYINNKIEILNDTLICNTDIVVNKWWDIQKLEADLQMSIKKNIGISLLANGKEFYSNNLNYDPNTSNQKTKVQIPNSLIREGANRISVKIISEDKLLGYEVINISDKSNILVQFKDKEVTNNIDQFPYPFLRISENKYSKCNLLIPKNYTDEELEGALVLSSYLRRLSLNEEFRISLNRYTPELDNESKDIIYIGRYSNLPSEIKADYINPKNIDYSKTAVIEKVKVRSKKNKDIHSALIIVSDDDSLKTKAIKVLMNKKIVDSMKSNIFIVDQNTSLITDKRANSPVIEEKSKERDDKKRYSSYRFENYPKPFIIDNKFNNTALILPAYLNEDELNSLCYMVSYLGSSVLDESSTLKVINCNNFNDEHKNMNLIIYGTAKNNNIIRDLNEKLWFKYKTDYTKLLENEKLCFYDGYANNTAFFQFDKSPFNKKNAALILTSPNSDTLRKSIEYLSSERFSKRISGDGVVIDKYGNLKNFRFKQEMAEPISSQFKKLDNKPKKLIIYSIMLLIVLFIIVLLSSISKKVKRR</sequence>
<evidence type="ECO:0000256" key="6">
    <source>
        <dbReference type="SAM" id="Phobius"/>
    </source>
</evidence>
<keyword evidence="8" id="KW-1185">Reference proteome</keyword>
<dbReference type="KEGG" id="cmah:C1I91_03920"/>
<dbReference type="PANTHER" id="PTHR39083:SF1">
    <property type="entry name" value="CYCLIC DI-GMP-BINDING PROTEIN"/>
    <property type="match status" value="1"/>
</dbReference>
<dbReference type="GO" id="GO:0006011">
    <property type="term" value="P:UDP-alpha-D-glucose metabolic process"/>
    <property type="evidence" value="ECO:0007669"/>
    <property type="project" value="InterPro"/>
</dbReference>
<keyword evidence="4 6" id="KW-1133">Transmembrane helix</keyword>
<dbReference type="Proteomes" id="UP000286268">
    <property type="component" value="Chromosome"/>
</dbReference>
<reference evidence="7 8" key="1">
    <citation type="submission" date="2018-01" db="EMBL/GenBank/DDBJ databases">
        <title>Genome Sequencing and Assembly of Anaerobacter polyendosporus strain CT4.</title>
        <authorList>
            <person name="Tachaapaikoon C."/>
            <person name="Sutheeworapong S."/>
            <person name="Jenjaroenpun P."/>
            <person name="Wongsurawat T."/>
            <person name="Nookeaw I."/>
            <person name="Cheawchanlertfa P."/>
            <person name="Kosugi A."/>
            <person name="Cheevadhanarak S."/>
            <person name="Ratanakhanokchai K."/>
        </authorList>
    </citation>
    <scope>NUCLEOTIDE SEQUENCE [LARGE SCALE GENOMIC DNA]</scope>
    <source>
        <strain evidence="7 8">CT4</strain>
    </source>
</reference>
<dbReference type="InterPro" id="IPR018513">
    <property type="entry name" value="Cell_synthase_bac"/>
</dbReference>
<dbReference type="GO" id="GO:0005886">
    <property type="term" value="C:plasma membrane"/>
    <property type="evidence" value="ECO:0007669"/>
    <property type="project" value="UniProtKB-SubCell"/>
</dbReference>
<evidence type="ECO:0000313" key="8">
    <source>
        <dbReference type="Proteomes" id="UP000286268"/>
    </source>
</evidence>
<evidence type="ECO:0000256" key="1">
    <source>
        <dbReference type="ARBA" id="ARBA00004162"/>
    </source>
</evidence>
<evidence type="ECO:0000256" key="4">
    <source>
        <dbReference type="ARBA" id="ARBA00022989"/>
    </source>
</evidence>
<keyword evidence="2" id="KW-1003">Cell membrane</keyword>
<accession>A0A3R5QRQ7</accession>
<feature type="transmembrane region" description="Helical" evidence="6">
    <location>
        <begin position="560"/>
        <end position="580"/>
    </location>
</feature>
<evidence type="ECO:0008006" key="9">
    <source>
        <dbReference type="Google" id="ProtNLM"/>
    </source>
</evidence>
<organism evidence="7 8">
    <name type="scientific">Clostridium manihotivorum</name>
    <dbReference type="NCBI Taxonomy" id="2320868"/>
    <lineage>
        <taxon>Bacteria</taxon>
        <taxon>Bacillati</taxon>
        <taxon>Bacillota</taxon>
        <taxon>Clostridia</taxon>
        <taxon>Eubacteriales</taxon>
        <taxon>Clostridiaceae</taxon>
        <taxon>Clostridium</taxon>
    </lineage>
</organism>
<evidence type="ECO:0000256" key="2">
    <source>
        <dbReference type="ARBA" id="ARBA00022475"/>
    </source>
</evidence>
<dbReference type="EMBL" id="CP025746">
    <property type="protein sequence ID" value="QAA30877.1"/>
    <property type="molecule type" value="Genomic_DNA"/>
</dbReference>
<comment type="subcellular location">
    <subcellularLocation>
        <location evidence="1">Cell membrane</location>
        <topology evidence="1">Single-pass membrane protein</topology>
    </subcellularLocation>
</comment>
<dbReference type="PANTHER" id="PTHR39083">
    <property type="entry name" value="CYCLIC DI-GMP-BINDING PROTEIN"/>
    <property type="match status" value="1"/>
</dbReference>
<dbReference type="RefSeq" id="WP_128211324.1">
    <property type="nucleotide sequence ID" value="NZ_CP025746.1"/>
</dbReference>
<keyword evidence="5 6" id="KW-0472">Membrane</keyword>
<feature type="transmembrane region" description="Helical" evidence="6">
    <location>
        <begin position="12"/>
        <end position="31"/>
    </location>
</feature>
<evidence type="ECO:0000313" key="7">
    <source>
        <dbReference type="EMBL" id="QAA30877.1"/>
    </source>
</evidence>
<dbReference type="AlphaFoldDB" id="A0A3R5QRQ7"/>
<evidence type="ECO:0000256" key="3">
    <source>
        <dbReference type="ARBA" id="ARBA00022692"/>
    </source>
</evidence>
<dbReference type="Pfam" id="PF03170">
    <property type="entry name" value="BcsB"/>
    <property type="match status" value="1"/>
</dbReference>
<proteinExistence type="predicted"/>
<dbReference type="OrthoDB" id="2655838at2"/>
<evidence type="ECO:0000256" key="5">
    <source>
        <dbReference type="ARBA" id="ARBA00023136"/>
    </source>
</evidence>